<protein>
    <submittedName>
        <fullName evidence="2">Uncharacterized protein</fullName>
    </submittedName>
</protein>
<name>A0A445E0Y4_ARAHY</name>
<evidence type="ECO:0000256" key="1">
    <source>
        <dbReference type="ARBA" id="ARBA00023235"/>
    </source>
</evidence>
<dbReference type="Gene3D" id="3.30.70.580">
    <property type="entry name" value="Pseudouridine synthase I, catalytic domain, N-terminal subdomain"/>
    <property type="match status" value="1"/>
</dbReference>
<gene>
    <name evidence="2" type="ORF">Ahy_A03g015586</name>
</gene>
<dbReference type="GO" id="GO:0001522">
    <property type="term" value="P:pseudouridine synthesis"/>
    <property type="evidence" value="ECO:0007669"/>
    <property type="project" value="InterPro"/>
</dbReference>
<organism evidence="2 3">
    <name type="scientific">Arachis hypogaea</name>
    <name type="common">Peanut</name>
    <dbReference type="NCBI Taxonomy" id="3818"/>
    <lineage>
        <taxon>Eukaryota</taxon>
        <taxon>Viridiplantae</taxon>
        <taxon>Streptophyta</taxon>
        <taxon>Embryophyta</taxon>
        <taxon>Tracheophyta</taxon>
        <taxon>Spermatophyta</taxon>
        <taxon>Magnoliopsida</taxon>
        <taxon>eudicotyledons</taxon>
        <taxon>Gunneridae</taxon>
        <taxon>Pentapetalae</taxon>
        <taxon>rosids</taxon>
        <taxon>fabids</taxon>
        <taxon>Fabales</taxon>
        <taxon>Fabaceae</taxon>
        <taxon>Papilionoideae</taxon>
        <taxon>50 kb inversion clade</taxon>
        <taxon>dalbergioids sensu lato</taxon>
        <taxon>Dalbergieae</taxon>
        <taxon>Pterocarpus clade</taxon>
        <taxon>Arachis</taxon>
    </lineage>
</organism>
<dbReference type="AlphaFoldDB" id="A0A445E0Y4"/>
<dbReference type="Proteomes" id="UP000289738">
    <property type="component" value="Chromosome A03"/>
</dbReference>
<dbReference type="InterPro" id="IPR020103">
    <property type="entry name" value="PsdUridine_synth_cat_dom_sf"/>
</dbReference>
<dbReference type="SUPFAM" id="SSF55120">
    <property type="entry name" value="Pseudouridine synthase"/>
    <property type="match status" value="1"/>
</dbReference>
<proteinExistence type="predicted"/>
<dbReference type="GO" id="GO:0003723">
    <property type="term" value="F:RNA binding"/>
    <property type="evidence" value="ECO:0007669"/>
    <property type="project" value="InterPro"/>
</dbReference>
<dbReference type="GO" id="GO:0009982">
    <property type="term" value="F:pseudouridine synthase activity"/>
    <property type="evidence" value="ECO:0007669"/>
    <property type="project" value="InterPro"/>
</dbReference>
<evidence type="ECO:0000313" key="2">
    <source>
        <dbReference type="EMBL" id="RYR69060.1"/>
    </source>
</evidence>
<comment type="caution">
    <text evidence="2">The sequence shown here is derived from an EMBL/GenBank/DDBJ whole genome shotgun (WGS) entry which is preliminary data.</text>
</comment>
<dbReference type="InterPro" id="IPR020094">
    <property type="entry name" value="TruA/RsuA/RluB/E/F_N"/>
</dbReference>
<evidence type="ECO:0000313" key="3">
    <source>
        <dbReference type="Proteomes" id="UP000289738"/>
    </source>
</evidence>
<keyword evidence="3" id="KW-1185">Reference proteome</keyword>
<dbReference type="EMBL" id="SDMP01000003">
    <property type="protein sequence ID" value="RYR69060.1"/>
    <property type="molecule type" value="Genomic_DNA"/>
</dbReference>
<reference evidence="2 3" key="1">
    <citation type="submission" date="2019-01" db="EMBL/GenBank/DDBJ databases">
        <title>Sequencing of cultivated peanut Arachis hypogaea provides insights into genome evolution and oil improvement.</title>
        <authorList>
            <person name="Chen X."/>
        </authorList>
    </citation>
    <scope>NUCLEOTIDE SEQUENCE [LARGE SCALE GENOMIC DNA]</scope>
    <source>
        <strain evidence="3">cv. Fuhuasheng</strain>
        <tissue evidence="2">Leaves</tissue>
    </source>
</reference>
<keyword evidence="1" id="KW-0413">Isomerase</keyword>
<sequence length="129" mass="14245">MRLSWKVFHPKIAMEGGRVTFKIVLSYHGASFDGWQKQPGLSTVQRQEHLSLIADLRNEQIGFNLTNPFLALVLFSQCSIVEGSLGKFVDEKKTQLLKDKGLPVEGCAVVASCTDKGVTALQQVCSFCK</sequence>
<accession>A0A445E0Y4</accession>
<dbReference type="STRING" id="3818.A0A445E0Y4"/>